<gene>
    <name evidence="3" type="ORF">KXJ70_16710</name>
</gene>
<dbReference type="InterPro" id="IPR032809">
    <property type="entry name" value="Put_HupE_UreJ"/>
</dbReference>
<keyword evidence="1" id="KW-0472">Membrane</keyword>
<feature type="transmembrane region" description="Helical" evidence="1">
    <location>
        <begin position="232"/>
        <end position="255"/>
    </location>
</feature>
<name>A0ABS6VVS1_9GAMM</name>
<proteinExistence type="predicted"/>
<feature type="transmembrane region" description="Helical" evidence="1">
    <location>
        <begin position="199"/>
        <end position="220"/>
    </location>
</feature>
<evidence type="ECO:0000256" key="2">
    <source>
        <dbReference type="SAM" id="SignalP"/>
    </source>
</evidence>
<reference evidence="3" key="1">
    <citation type="submission" date="2021-07" db="EMBL/GenBank/DDBJ databases">
        <title>Zhongshania sp. CAU 1632 isolated from seawater.</title>
        <authorList>
            <person name="Kim W."/>
        </authorList>
    </citation>
    <scope>NUCLEOTIDE SEQUENCE</scope>
    <source>
        <strain evidence="3">CAU 1632</strain>
    </source>
</reference>
<dbReference type="EMBL" id="JAHWDQ010000005">
    <property type="protein sequence ID" value="MBW2942440.1"/>
    <property type="molecule type" value="Genomic_DNA"/>
</dbReference>
<feature type="transmembrane region" description="Helical" evidence="1">
    <location>
        <begin position="267"/>
        <end position="290"/>
    </location>
</feature>
<feature type="transmembrane region" description="Helical" evidence="1">
    <location>
        <begin position="310"/>
        <end position="328"/>
    </location>
</feature>
<keyword evidence="2" id="KW-0732">Signal</keyword>
<organism evidence="3 4">
    <name type="scientific">Zhongshania aquimaris</name>
    <dbReference type="NCBI Taxonomy" id="2857107"/>
    <lineage>
        <taxon>Bacteria</taxon>
        <taxon>Pseudomonadati</taxon>
        <taxon>Pseudomonadota</taxon>
        <taxon>Gammaproteobacteria</taxon>
        <taxon>Cellvibrionales</taxon>
        <taxon>Spongiibacteraceae</taxon>
        <taxon>Zhongshania</taxon>
    </lineage>
</organism>
<keyword evidence="1" id="KW-0812">Transmembrane</keyword>
<dbReference type="RefSeq" id="WP_219044682.1">
    <property type="nucleotide sequence ID" value="NZ_JAHWDQ010000005.1"/>
</dbReference>
<evidence type="ECO:0000256" key="1">
    <source>
        <dbReference type="SAM" id="Phobius"/>
    </source>
</evidence>
<keyword evidence="4" id="KW-1185">Reference proteome</keyword>
<feature type="chain" id="PRO_5046858985" evidence="2">
    <location>
        <begin position="20"/>
        <end position="335"/>
    </location>
</feature>
<feature type="transmembrane region" description="Helical" evidence="1">
    <location>
        <begin position="161"/>
        <end position="187"/>
    </location>
</feature>
<dbReference type="Pfam" id="PF13795">
    <property type="entry name" value="HupE_UreJ_2"/>
    <property type="match status" value="1"/>
</dbReference>
<keyword evidence="1" id="KW-1133">Transmembrane helix</keyword>
<protein>
    <submittedName>
        <fullName evidence="3">HupE/UreJ family protein</fullName>
    </submittedName>
</protein>
<evidence type="ECO:0000313" key="4">
    <source>
        <dbReference type="Proteomes" id="UP001166291"/>
    </source>
</evidence>
<comment type="caution">
    <text evidence="3">The sequence shown here is derived from an EMBL/GenBank/DDBJ whole genome shotgun (WGS) entry which is preliminary data.</text>
</comment>
<accession>A0ABS6VVS1</accession>
<evidence type="ECO:0000313" key="3">
    <source>
        <dbReference type="EMBL" id="MBW2942440.1"/>
    </source>
</evidence>
<feature type="signal peptide" evidence="2">
    <location>
        <begin position="1"/>
        <end position="19"/>
    </location>
</feature>
<sequence>MKFLIITMMLLSLSPGAWADDARPAYFSIVEKQALVYMLKWRIPPTISASNLPTLALPADCSHFPDTVSSERVLIQTLQGQRLYQCQQSLSGGDIQISYPVFNPSLSSLVKYNALSGESYTRMLAPNEYSWTIPETESAYQVALDYTRLGIQHIWEGIDHLLFLLCLVWIAGSFSRILITVTGFTLSHSFTLALSALDLVHLPVPPVEAVIALSIVFLATEIAKSKRDSLTWNYPVAVSTAFGLLHGLGFAAVLTEIGLPQVELVTGLLFFNVGVEVGQLVFVTIVALVMWLVRRMAVTNSFASPKYHDLARVCFSYTIGVFATYWMVERCMQFV</sequence>
<dbReference type="Proteomes" id="UP001166291">
    <property type="component" value="Unassembled WGS sequence"/>
</dbReference>